<name>A0A6N4VAD7_9MYCO</name>
<evidence type="ECO:0000313" key="7">
    <source>
        <dbReference type="Proteomes" id="UP000466785"/>
    </source>
</evidence>
<evidence type="ECO:0000256" key="1">
    <source>
        <dbReference type="ARBA" id="ARBA00010748"/>
    </source>
</evidence>
<organism evidence="6 7">
    <name type="scientific">Mycolicibacterium poriferae</name>
    <dbReference type="NCBI Taxonomy" id="39694"/>
    <lineage>
        <taxon>Bacteria</taxon>
        <taxon>Bacillati</taxon>
        <taxon>Actinomycetota</taxon>
        <taxon>Actinomycetes</taxon>
        <taxon>Mycobacteriales</taxon>
        <taxon>Mycobacteriaceae</taxon>
        <taxon>Mycolicibacterium</taxon>
    </lineage>
</organism>
<gene>
    <name evidence="6" type="primary">hypA_2</name>
    <name evidence="5" type="synonym">hypA</name>
    <name evidence="6" type="ORF">MPOR_28310</name>
</gene>
<dbReference type="PANTHER" id="PTHR34535">
    <property type="entry name" value="HYDROGENASE MATURATION FACTOR HYPA"/>
    <property type="match status" value="1"/>
</dbReference>
<dbReference type="PIRSF" id="PIRSF004761">
    <property type="entry name" value="Hydrgn_mat_HypA"/>
    <property type="match status" value="1"/>
</dbReference>
<keyword evidence="7" id="KW-1185">Reference proteome</keyword>
<keyword evidence="4 5" id="KW-0862">Zinc</keyword>
<dbReference type="KEGG" id="mpof:MPOR_28310"/>
<feature type="binding site" evidence="5">
    <location>
        <position position="70"/>
    </location>
    <ligand>
        <name>Zn(2+)</name>
        <dbReference type="ChEBI" id="CHEBI:29105"/>
    </ligand>
</feature>
<dbReference type="InterPro" id="IPR000688">
    <property type="entry name" value="HypA/HybF"/>
</dbReference>
<dbReference type="EMBL" id="AP022570">
    <property type="protein sequence ID" value="BBX51805.1"/>
    <property type="molecule type" value="Genomic_DNA"/>
</dbReference>
<dbReference type="GO" id="GO:0008270">
    <property type="term" value="F:zinc ion binding"/>
    <property type="evidence" value="ECO:0007669"/>
    <property type="project" value="UniProtKB-UniRule"/>
</dbReference>
<reference evidence="6 7" key="1">
    <citation type="journal article" date="2019" name="Emerg. Microbes Infect.">
        <title>Comprehensive subspecies identification of 175 nontuberculous mycobacteria species based on 7547 genomic profiles.</title>
        <authorList>
            <person name="Matsumoto Y."/>
            <person name="Kinjo T."/>
            <person name="Motooka D."/>
            <person name="Nabeya D."/>
            <person name="Jung N."/>
            <person name="Uechi K."/>
            <person name="Horii T."/>
            <person name="Iida T."/>
            <person name="Fujita J."/>
            <person name="Nakamura S."/>
        </authorList>
    </citation>
    <scope>NUCLEOTIDE SEQUENCE [LARGE SCALE GENOMIC DNA]</scope>
    <source>
        <strain evidence="6 7">JCM 12603</strain>
    </source>
</reference>
<sequence>MHEMALTQSVIDAVCEASSGRRVHSVQVEIGALYAVQPDAMDFCFELAAQGTAADGARLDLSVLPGRAFCRTCTTDFVVDDPILLCRCGSADVEVRSGRELTIISMEVS</sequence>
<evidence type="ECO:0000256" key="3">
    <source>
        <dbReference type="ARBA" id="ARBA00022723"/>
    </source>
</evidence>
<dbReference type="AlphaFoldDB" id="A0A6N4VAD7"/>
<accession>A0A6N4VAD7</accession>
<keyword evidence="2 5" id="KW-0533">Nickel</keyword>
<dbReference type="Proteomes" id="UP000466785">
    <property type="component" value="Chromosome"/>
</dbReference>
<dbReference type="RefSeq" id="WP_163674621.1">
    <property type="nucleotide sequence ID" value="NZ_AP022570.1"/>
</dbReference>
<feature type="binding site" evidence="5">
    <location>
        <position position="86"/>
    </location>
    <ligand>
        <name>Zn(2+)</name>
        <dbReference type="ChEBI" id="CHEBI:29105"/>
    </ligand>
</feature>
<dbReference type="Gene3D" id="3.30.2320.80">
    <property type="match status" value="1"/>
</dbReference>
<evidence type="ECO:0000313" key="6">
    <source>
        <dbReference type="EMBL" id="BBX51805.1"/>
    </source>
</evidence>
<dbReference type="PANTHER" id="PTHR34535:SF3">
    <property type="entry name" value="HYDROGENASE MATURATION FACTOR HYPA"/>
    <property type="match status" value="1"/>
</dbReference>
<proteinExistence type="inferred from homology"/>
<evidence type="ECO:0000256" key="5">
    <source>
        <dbReference type="HAMAP-Rule" id="MF_00213"/>
    </source>
</evidence>
<feature type="binding site" evidence="5">
    <location>
        <position position="88"/>
    </location>
    <ligand>
        <name>Zn(2+)</name>
        <dbReference type="ChEBI" id="CHEBI:29105"/>
    </ligand>
</feature>
<dbReference type="GO" id="GO:0016151">
    <property type="term" value="F:nickel cation binding"/>
    <property type="evidence" value="ECO:0007669"/>
    <property type="project" value="UniProtKB-UniRule"/>
</dbReference>
<dbReference type="PROSITE" id="PS01249">
    <property type="entry name" value="HYPA"/>
    <property type="match status" value="1"/>
</dbReference>
<feature type="binding site" evidence="5">
    <location>
        <position position="73"/>
    </location>
    <ligand>
        <name>Zn(2+)</name>
        <dbReference type="ChEBI" id="CHEBI:29105"/>
    </ligand>
</feature>
<dbReference type="GO" id="GO:0051604">
    <property type="term" value="P:protein maturation"/>
    <property type="evidence" value="ECO:0007669"/>
    <property type="project" value="InterPro"/>
</dbReference>
<protein>
    <recommendedName>
        <fullName evidence="5">Hydrogenase maturation factor HypA</fullName>
    </recommendedName>
</protein>
<dbReference type="Pfam" id="PF01155">
    <property type="entry name" value="HypA"/>
    <property type="match status" value="1"/>
</dbReference>
<comment type="similarity">
    <text evidence="1 5">Belongs to the HypA/HybF family.</text>
</comment>
<evidence type="ECO:0000256" key="4">
    <source>
        <dbReference type="ARBA" id="ARBA00022833"/>
    </source>
</evidence>
<dbReference type="HAMAP" id="MF_00213">
    <property type="entry name" value="HypA_HybF"/>
    <property type="match status" value="1"/>
</dbReference>
<evidence type="ECO:0000256" key="2">
    <source>
        <dbReference type="ARBA" id="ARBA00022596"/>
    </source>
</evidence>
<dbReference type="InterPro" id="IPR020538">
    <property type="entry name" value="Hydgase_Ni_incorp_HypA/HybF_CS"/>
</dbReference>
<feature type="binding site" evidence="5">
    <location>
        <position position="2"/>
    </location>
    <ligand>
        <name>Ni(2+)</name>
        <dbReference type="ChEBI" id="CHEBI:49786"/>
    </ligand>
</feature>
<keyword evidence="3 5" id="KW-0479">Metal-binding</keyword>
<comment type="function">
    <text evidence="5">Involved in the maturation of [NiFe] hydrogenases. Required for nickel insertion into the metal center of the hydrogenase.</text>
</comment>